<dbReference type="Proteomes" id="UP001642540">
    <property type="component" value="Unassembled WGS sequence"/>
</dbReference>
<evidence type="ECO:0000313" key="1">
    <source>
        <dbReference type="EMBL" id="CAL8143297.1"/>
    </source>
</evidence>
<organism evidence="1 2">
    <name type="scientific">Orchesella dallaii</name>
    <dbReference type="NCBI Taxonomy" id="48710"/>
    <lineage>
        <taxon>Eukaryota</taxon>
        <taxon>Metazoa</taxon>
        <taxon>Ecdysozoa</taxon>
        <taxon>Arthropoda</taxon>
        <taxon>Hexapoda</taxon>
        <taxon>Collembola</taxon>
        <taxon>Entomobryomorpha</taxon>
        <taxon>Entomobryoidea</taxon>
        <taxon>Orchesellidae</taxon>
        <taxon>Orchesellinae</taxon>
        <taxon>Orchesella</taxon>
    </lineage>
</organism>
<keyword evidence="2" id="KW-1185">Reference proteome</keyword>
<comment type="caution">
    <text evidence="1">The sequence shown here is derived from an EMBL/GenBank/DDBJ whole genome shotgun (WGS) entry which is preliminary data.</text>
</comment>
<sequence>MELRRYISCSESVNIPSFSSLRQLKQLRKHLLLKASQRHVHRQIIIHDFGQEVDGEAATWPDISCRAEIDDYYQDIFSGTSNMCKWRVSPGPNTPGGVYERIDGLCPKFCMLEHLGIIEENYNDSKFVVKNEWGFFNDEVHNKVHEQCKDLFETVFYAENERCNSVRANDVYDCVQKALLFTVLGQFQCKGQDTTIWPDVSCLDGKQEVDRDTLSQNFNFCVYETSPGPNTPGGEYDDFVNGICPKFCMLEMLNIIEENYGDKNYFVREGEVHRMMHYAFQPETYKKIHEQCNDLFQTVFYKENERCNSPRADEVYDCVQKALC</sequence>
<proteinExistence type="predicted"/>
<name>A0ABP1S3P5_9HEXA</name>
<reference evidence="1 2" key="1">
    <citation type="submission" date="2024-08" db="EMBL/GenBank/DDBJ databases">
        <authorList>
            <person name="Cucini C."/>
            <person name="Frati F."/>
        </authorList>
    </citation>
    <scope>NUCLEOTIDE SEQUENCE [LARGE SCALE GENOMIC DNA]</scope>
</reference>
<dbReference type="EMBL" id="CAXLJM020000154">
    <property type="protein sequence ID" value="CAL8143297.1"/>
    <property type="molecule type" value="Genomic_DNA"/>
</dbReference>
<protein>
    <submittedName>
        <fullName evidence="1">Uncharacterized protein</fullName>
    </submittedName>
</protein>
<evidence type="ECO:0000313" key="2">
    <source>
        <dbReference type="Proteomes" id="UP001642540"/>
    </source>
</evidence>
<accession>A0ABP1S3P5</accession>
<gene>
    <name evidence="1" type="ORF">ODALV1_LOCUS29438</name>
</gene>